<feature type="region of interest" description="Disordered" evidence="1">
    <location>
        <begin position="1"/>
        <end position="35"/>
    </location>
</feature>
<gene>
    <name evidence="2" type="ORF">LODBEIA_P09520</name>
</gene>
<dbReference type="GeneID" id="92206148"/>
<dbReference type="PANTHER" id="PTHR28230:SF1">
    <property type="entry name" value="MITOCHONDRIAL IMPORT PROTEIN 2"/>
    <property type="match status" value="1"/>
</dbReference>
<proteinExistence type="predicted"/>
<organism evidence="2 3">
    <name type="scientific">Lodderomyces beijingensis</name>
    <dbReference type="NCBI Taxonomy" id="1775926"/>
    <lineage>
        <taxon>Eukaryota</taxon>
        <taxon>Fungi</taxon>
        <taxon>Dikarya</taxon>
        <taxon>Ascomycota</taxon>
        <taxon>Saccharomycotina</taxon>
        <taxon>Pichiomycetes</taxon>
        <taxon>Debaryomycetaceae</taxon>
        <taxon>Candida/Lodderomyces clade</taxon>
        <taxon>Lodderomyces</taxon>
    </lineage>
</organism>
<evidence type="ECO:0000313" key="2">
    <source>
        <dbReference type="EMBL" id="CAK9436394.1"/>
    </source>
</evidence>
<dbReference type="Pfam" id="PF19117">
    <property type="entry name" value="Mim2"/>
    <property type="match status" value="1"/>
</dbReference>
<feature type="compositionally biased region" description="Acidic residues" evidence="1">
    <location>
        <begin position="12"/>
        <end position="29"/>
    </location>
</feature>
<accession>A0ABP0ZEZ6</accession>
<evidence type="ECO:0000256" key="1">
    <source>
        <dbReference type="SAM" id="MobiDB-lite"/>
    </source>
</evidence>
<dbReference type="PANTHER" id="PTHR28230">
    <property type="entry name" value="CHROMOSOME 1, WHOLE GENOME SHOTGUN SEQUENCE"/>
    <property type="match status" value="1"/>
</dbReference>
<dbReference type="RefSeq" id="XP_066827890.1">
    <property type="nucleotide sequence ID" value="XM_066976929.1"/>
</dbReference>
<sequence>MTEVSNIHDIIQDESDDDYNPYYEDDSDSDVSYSESYASSSYDSLQYQVSAQEQWEESVKQIQSLLNFVLFPLLGKLLGRRFSKFVWRRFADWFFP</sequence>
<dbReference type="Proteomes" id="UP001497383">
    <property type="component" value="Chromosome 1"/>
</dbReference>
<reference evidence="2 3" key="1">
    <citation type="submission" date="2024-03" db="EMBL/GenBank/DDBJ databases">
        <authorList>
            <person name="Brejova B."/>
        </authorList>
    </citation>
    <scope>NUCLEOTIDE SEQUENCE [LARGE SCALE GENOMIC DNA]</scope>
    <source>
        <strain evidence="2 3">CBS 14171</strain>
    </source>
</reference>
<evidence type="ECO:0000313" key="3">
    <source>
        <dbReference type="Proteomes" id="UP001497383"/>
    </source>
</evidence>
<dbReference type="EMBL" id="OZ022405">
    <property type="protein sequence ID" value="CAK9436394.1"/>
    <property type="molecule type" value="Genomic_DNA"/>
</dbReference>
<name>A0ABP0ZEZ6_9ASCO</name>
<keyword evidence="3" id="KW-1185">Reference proteome</keyword>
<dbReference type="InterPro" id="IPR037652">
    <property type="entry name" value="Mim2"/>
</dbReference>
<protein>
    <submittedName>
        <fullName evidence="2">Uncharacterized protein</fullName>
    </submittedName>
</protein>